<reference evidence="3 4" key="1">
    <citation type="submission" date="2024-05" db="EMBL/GenBank/DDBJ databases">
        <authorList>
            <person name="Wallberg A."/>
        </authorList>
    </citation>
    <scope>NUCLEOTIDE SEQUENCE [LARGE SCALE GENOMIC DNA]</scope>
</reference>
<name>A0AAV2QKW7_MEGNR</name>
<protein>
    <recommendedName>
        <fullName evidence="5">Acyl-CoA dehydrogenase</fullName>
    </recommendedName>
</protein>
<evidence type="ECO:0000259" key="2">
    <source>
        <dbReference type="Pfam" id="PF18158"/>
    </source>
</evidence>
<dbReference type="Gene3D" id="2.40.110.20">
    <property type="match status" value="1"/>
</dbReference>
<dbReference type="AlphaFoldDB" id="A0AAV2QKW7"/>
<evidence type="ECO:0000313" key="4">
    <source>
        <dbReference type="Proteomes" id="UP001497623"/>
    </source>
</evidence>
<dbReference type="InterPro" id="IPR052904">
    <property type="entry name" value="Acyl-CoA_dehydrogenase-like"/>
</dbReference>
<keyword evidence="4" id="KW-1185">Reference proteome</keyword>
<feature type="non-terminal residue" evidence="3">
    <location>
        <position position="323"/>
    </location>
</feature>
<evidence type="ECO:0000259" key="1">
    <source>
        <dbReference type="Pfam" id="PF02770"/>
    </source>
</evidence>
<dbReference type="EMBL" id="CAXKWB010006947">
    <property type="protein sequence ID" value="CAL4085180.1"/>
    <property type="molecule type" value="Genomic_DNA"/>
</dbReference>
<dbReference type="InterPro" id="IPR006091">
    <property type="entry name" value="Acyl-CoA_Oxase/DH_mid-dom"/>
</dbReference>
<sequence>MMLSRKIVGWHLHPGVRSVVTSTHGAQQAAATHRKESPNAKRPSSVEELKNQLHIQFSHAKLGKFTQTPPYQENMFTNNAFLKSYLTSVLPPEVKSEIWNDLSRFGERAVTEIHRLGRECELNPPFVRTFDAWGNRIDELVTCEAWKRLKDISAEEGIIATAYEGKYGEFDRLYQMVKVYLFGPVSGMVSCPLAMTDGAAKVALATGSPVLKKPFKHLTSRDPKTFWTSGQWMTEKRGGSDVSGATETVAVEHPEGAYELFGYKWFSSATDSDMALTLANIISEEHPTPKPRGLTMFYLETKQADGKLNGMEIIKLKNKLETR</sequence>
<evidence type="ECO:0008006" key="5">
    <source>
        <dbReference type="Google" id="ProtNLM"/>
    </source>
</evidence>
<dbReference type="PANTHER" id="PTHR42707:SF2">
    <property type="entry name" value="ACD11 DEHYDROGENASE"/>
    <property type="match status" value="1"/>
</dbReference>
<proteinExistence type="predicted"/>
<dbReference type="InterPro" id="IPR041504">
    <property type="entry name" value="AidB_N"/>
</dbReference>
<dbReference type="GO" id="GO:0003995">
    <property type="term" value="F:acyl-CoA dehydrogenase activity"/>
    <property type="evidence" value="ECO:0007669"/>
    <property type="project" value="TreeGrafter"/>
</dbReference>
<gene>
    <name evidence="3" type="ORF">MNOR_LOCUS12613</name>
</gene>
<comment type="caution">
    <text evidence="3">The sequence shown here is derived from an EMBL/GenBank/DDBJ whole genome shotgun (WGS) entry which is preliminary data.</text>
</comment>
<dbReference type="PANTHER" id="PTHR42707">
    <property type="entry name" value="ACYL-COA DEHYDROGENASE"/>
    <property type="match status" value="1"/>
</dbReference>
<dbReference type="InterPro" id="IPR009100">
    <property type="entry name" value="AcylCoA_DH/oxidase_NM_dom_sf"/>
</dbReference>
<dbReference type="SUPFAM" id="SSF56645">
    <property type="entry name" value="Acyl-CoA dehydrogenase NM domain-like"/>
    <property type="match status" value="1"/>
</dbReference>
<feature type="domain" description="Acyl-CoA oxidase/dehydrogenase middle" evidence="1">
    <location>
        <begin position="231"/>
        <end position="319"/>
    </location>
</feature>
<dbReference type="Pfam" id="PF18158">
    <property type="entry name" value="AidB_N"/>
    <property type="match status" value="1"/>
</dbReference>
<dbReference type="Proteomes" id="UP001497623">
    <property type="component" value="Unassembled WGS sequence"/>
</dbReference>
<accession>A0AAV2QKW7</accession>
<dbReference type="Gene3D" id="6.10.250.600">
    <property type="match status" value="1"/>
</dbReference>
<organism evidence="3 4">
    <name type="scientific">Meganyctiphanes norvegica</name>
    <name type="common">Northern krill</name>
    <name type="synonym">Thysanopoda norvegica</name>
    <dbReference type="NCBI Taxonomy" id="48144"/>
    <lineage>
        <taxon>Eukaryota</taxon>
        <taxon>Metazoa</taxon>
        <taxon>Ecdysozoa</taxon>
        <taxon>Arthropoda</taxon>
        <taxon>Crustacea</taxon>
        <taxon>Multicrustacea</taxon>
        <taxon>Malacostraca</taxon>
        <taxon>Eumalacostraca</taxon>
        <taxon>Eucarida</taxon>
        <taxon>Euphausiacea</taxon>
        <taxon>Euphausiidae</taxon>
        <taxon>Meganyctiphanes</taxon>
    </lineage>
</organism>
<dbReference type="Pfam" id="PF02770">
    <property type="entry name" value="Acyl-CoA_dh_M"/>
    <property type="match status" value="1"/>
</dbReference>
<feature type="domain" description="Adaptive response protein AidB N-terminal" evidence="2">
    <location>
        <begin position="72"/>
        <end position="220"/>
    </location>
</feature>
<evidence type="ECO:0000313" key="3">
    <source>
        <dbReference type="EMBL" id="CAL4085180.1"/>
    </source>
</evidence>